<proteinExistence type="predicted"/>
<evidence type="ECO:0000313" key="1">
    <source>
        <dbReference type="EMBL" id="EXX71176.1"/>
    </source>
</evidence>
<reference evidence="1 2" key="1">
    <citation type="submission" date="2014-02" db="EMBL/GenBank/DDBJ databases">
        <title>Single nucleus genome sequencing reveals high similarity among nuclei of an endomycorrhizal fungus.</title>
        <authorList>
            <person name="Lin K."/>
            <person name="Geurts R."/>
            <person name="Zhang Z."/>
            <person name="Limpens E."/>
            <person name="Saunders D.G."/>
            <person name="Mu D."/>
            <person name="Pang E."/>
            <person name="Cao H."/>
            <person name="Cha H."/>
            <person name="Lin T."/>
            <person name="Zhou Q."/>
            <person name="Shang Y."/>
            <person name="Li Y."/>
            <person name="Ivanov S."/>
            <person name="Sharma T."/>
            <person name="Velzen R.V."/>
            <person name="Ruijter N.D."/>
            <person name="Aanen D.K."/>
            <person name="Win J."/>
            <person name="Kamoun S."/>
            <person name="Bisseling T."/>
            <person name="Huang S."/>
        </authorList>
    </citation>
    <scope>NUCLEOTIDE SEQUENCE [LARGE SCALE GENOMIC DNA]</scope>
    <source>
        <strain evidence="2">DAOM197198w</strain>
    </source>
</reference>
<sequence length="75" mass="8890">MGQYLPIGNYQWEASRKYLLKNPAMQKKYLEKILNTRFDAKRGYFLNINTHFSLKTHEYLKDLPPAVKNVAVEKD</sequence>
<keyword evidence="2" id="KW-1185">Reference proteome</keyword>
<accession>A0A015LF79</accession>
<dbReference type="EMBL" id="JEMT01016218">
    <property type="protein sequence ID" value="EXX71176.1"/>
    <property type="molecule type" value="Genomic_DNA"/>
</dbReference>
<organism evidence="1 2">
    <name type="scientific">Rhizophagus irregularis (strain DAOM 197198w)</name>
    <name type="common">Glomus intraradices</name>
    <dbReference type="NCBI Taxonomy" id="1432141"/>
    <lineage>
        <taxon>Eukaryota</taxon>
        <taxon>Fungi</taxon>
        <taxon>Fungi incertae sedis</taxon>
        <taxon>Mucoromycota</taxon>
        <taxon>Glomeromycotina</taxon>
        <taxon>Glomeromycetes</taxon>
        <taxon>Glomerales</taxon>
        <taxon>Glomeraceae</taxon>
        <taxon>Rhizophagus</taxon>
    </lineage>
</organism>
<dbReference type="OrthoDB" id="2404467at2759"/>
<evidence type="ECO:0000313" key="2">
    <source>
        <dbReference type="Proteomes" id="UP000022910"/>
    </source>
</evidence>
<dbReference type="AlphaFoldDB" id="A0A015LF79"/>
<dbReference type="HOGENOM" id="CLU_2672421_0_0_1"/>
<dbReference type="Proteomes" id="UP000022910">
    <property type="component" value="Unassembled WGS sequence"/>
</dbReference>
<comment type="caution">
    <text evidence="1">The sequence shown here is derived from an EMBL/GenBank/DDBJ whole genome shotgun (WGS) entry which is preliminary data.</text>
</comment>
<protein>
    <submittedName>
        <fullName evidence="1">Uncharacterized protein</fullName>
    </submittedName>
</protein>
<name>A0A015LF79_RHIIW</name>
<gene>
    <name evidence="1" type="ORF">RirG_080830</name>
</gene>